<dbReference type="PANTHER" id="PTHR34985">
    <property type="entry name" value="SLR0554 PROTEIN"/>
    <property type="match status" value="1"/>
</dbReference>
<dbReference type="Pfam" id="PF05272">
    <property type="entry name" value="VapE-like_dom"/>
    <property type="match status" value="1"/>
</dbReference>
<sequence>MQKNEVLINGGALNAPVVSALAAEQFLTENYCFRRNLLNGKVEFATKQADGQASDYRPLTQEALNSIILRAKREDICEGSNPKTDIVEFIHSEEVCAYNPIGEYLDNLPQWDGQNHVAQLFSRLPGLSSEQLAFLSIWLRSTVAHWLQMDTLHGNEIVPTLIGAQGCGKTTFFKRLLPANLRQYFLDHLNLSNKFDKEMALTNNLLVCLDELEAIRPSQQASLKQTLSKSKVNGRPIYGCAQEDRARFASFVSTTNNPHPLSDVTGSRRYICLQIPQGQYIDNAGEIDYDQLYAQVIYELREQKAPYWFNNDEVARIQQLNHQFMGEKDLAKIVEVCFRKPKEGEQVKSISCAQILEIIHEKFSSVDVSMKNRMYLGRTLKELGYESVDHSHVAFYKAVPKKSA</sequence>
<reference evidence="3" key="1">
    <citation type="submission" date="2016-10" db="EMBL/GenBank/DDBJ databases">
        <authorList>
            <person name="de Groot N.N."/>
        </authorList>
    </citation>
    <scope>NUCLEOTIDE SEQUENCE [LARGE SCALE GENOMIC DNA]</scope>
    <source>
        <strain evidence="3">BP1-145</strain>
    </source>
</reference>
<organism evidence="2 3">
    <name type="scientific">Prevotella communis</name>
    <dbReference type="NCBI Taxonomy" id="2913614"/>
    <lineage>
        <taxon>Bacteria</taxon>
        <taxon>Pseudomonadati</taxon>
        <taxon>Bacteroidota</taxon>
        <taxon>Bacteroidia</taxon>
        <taxon>Bacteroidales</taxon>
        <taxon>Prevotellaceae</taxon>
        <taxon>Prevotella</taxon>
    </lineage>
</organism>
<protein>
    <recommendedName>
        <fullName evidence="1">Virulence-associated protein E-like domain-containing protein</fullName>
    </recommendedName>
</protein>
<feature type="domain" description="Virulence-associated protein E-like" evidence="1">
    <location>
        <begin position="105"/>
        <end position="325"/>
    </location>
</feature>
<dbReference type="InterPro" id="IPR027417">
    <property type="entry name" value="P-loop_NTPase"/>
</dbReference>
<name>A0A1H0GPQ1_9BACT</name>
<dbReference type="Proteomes" id="UP000199134">
    <property type="component" value="Unassembled WGS sequence"/>
</dbReference>
<accession>A0A1H0GPQ1</accession>
<evidence type="ECO:0000313" key="2">
    <source>
        <dbReference type="EMBL" id="SDO08782.1"/>
    </source>
</evidence>
<evidence type="ECO:0000313" key="3">
    <source>
        <dbReference type="Proteomes" id="UP000199134"/>
    </source>
</evidence>
<proteinExistence type="predicted"/>
<dbReference type="AlphaFoldDB" id="A0A1H0GPQ1"/>
<dbReference type="OrthoDB" id="9801888at2"/>
<dbReference type="InterPro" id="IPR007936">
    <property type="entry name" value="VapE-like_dom"/>
</dbReference>
<gene>
    <name evidence="2" type="ORF">SAMN04487900_109114</name>
</gene>
<dbReference type="EMBL" id="FNIW01000009">
    <property type="protein sequence ID" value="SDO08782.1"/>
    <property type="molecule type" value="Genomic_DNA"/>
</dbReference>
<dbReference type="RefSeq" id="WP_091853457.1">
    <property type="nucleotide sequence ID" value="NZ_FNIW01000009.1"/>
</dbReference>
<comment type="caution">
    <text evidence="2">The sequence shown here is derived from an EMBL/GenBank/DDBJ whole genome shotgun (WGS) entry which is preliminary data.</text>
</comment>
<dbReference type="PANTHER" id="PTHR34985:SF1">
    <property type="entry name" value="SLR0554 PROTEIN"/>
    <property type="match status" value="1"/>
</dbReference>
<evidence type="ECO:0000259" key="1">
    <source>
        <dbReference type="Pfam" id="PF05272"/>
    </source>
</evidence>
<dbReference type="SUPFAM" id="SSF52540">
    <property type="entry name" value="P-loop containing nucleoside triphosphate hydrolases"/>
    <property type="match status" value="1"/>
</dbReference>